<name>A0A6J4R3K1_9ACTN</name>
<evidence type="ECO:0000256" key="3">
    <source>
        <dbReference type="ARBA" id="ARBA00023172"/>
    </source>
</evidence>
<keyword evidence="1" id="KW-0229">DNA integration</keyword>
<evidence type="ECO:0000256" key="5">
    <source>
        <dbReference type="PROSITE-ProRule" id="PRU10137"/>
    </source>
</evidence>
<dbReference type="InterPro" id="IPR038109">
    <property type="entry name" value="DNA_bind_recomb_sf"/>
</dbReference>
<evidence type="ECO:0000256" key="7">
    <source>
        <dbReference type="SAM" id="MobiDB-lite"/>
    </source>
</evidence>
<dbReference type="Gene3D" id="3.40.50.1390">
    <property type="entry name" value="Resolvase, N-terminal catalytic domain"/>
    <property type="match status" value="1"/>
</dbReference>
<dbReference type="PANTHER" id="PTHR30461:SF23">
    <property type="entry name" value="DNA RECOMBINASE-RELATED"/>
    <property type="match status" value="1"/>
</dbReference>
<dbReference type="AlphaFoldDB" id="A0A6J4R3K1"/>
<dbReference type="EMBL" id="CADCVI010000012">
    <property type="protein sequence ID" value="CAA9456249.1"/>
    <property type="molecule type" value="Genomic_DNA"/>
</dbReference>
<dbReference type="InterPro" id="IPR006118">
    <property type="entry name" value="Recombinase_CS"/>
</dbReference>
<sequence length="627" mass="69611">MMTQQDPKLNVDVALGRRAISEESHAVVLAGTMSANSTTKARPRCVGYARVSTQEQAQRGYSVRQQADRLRSWAAEQGYEMIEVVEEAGVSGTVALLERPGFSHLFDLVTGSEATVVVAQDQDRISREPWHFGYLKAKLEEFGATLRTLDDEADDSPESEFFRDIRRGMAKMERSVTARRTRRGREQRAREGKVVGAGSAPLGFRFNADRTNFVVDEETAPLVRRIFRLMSEEGYGIATVKKALEREGVPSPRGKKLWHNPVIRDLVLNDVYRPHAFGELEAMAGRGQLSRAVLDGLDRSKNHGVWWYGRDATRRTGKLTKSGGPARRFGQRPEGELIAVPVPDAGLPRERVDAARASLAGNTRPANAGRRLWELSGGVGFCACGRRLSIHTTSGGKGRKDQRKKQFHYVCGHRRRHGAGSCEHAKFHRAEDIEGRVREFVYRLLHDPESLRRQTLARLELDRAGLGSAEEEAAFLEALLAEVETERAGYVRLAARGRITDEELDAHLAGLEERRAEATRELAALGDRRERLAELDRLAETVDEYLGDLPQLVHGGQTSIGAEDRAKRYRWAYGLLSLQVLAHKDGTLEVSGTFGERVLAPGEPRAVELPPPGYETGALSVSSDSQR</sequence>
<dbReference type="GO" id="GO:0015074">
    <property type="term" value="P:DNA integration"/>
    <property type="evidence" value="ECO:0007669"/>
    <property type="project" value="UniProtKB-KW"/>
</dbReference>
<dbReference type="SMART" id="SM00857">
    <property type="entry name" value="Resolvase"/>
    <property type="match status" value="1"/>
</dbReference>
<dbReference type="PROSITE" id="PS00397">
    <property type="entry name" value="RECOMBINASES_1"/>
    <property type="match status" value="1"/>
</dbReference>
<feature type="coiled-coil region" evidence="6">
    <location>
        <begin position="466"/>
        <end position="535"/>
    </location>
</feature>
<protein>
    <recommendedName>
        <fullName evidence="11">Recombinase family protein</fullName>
    </recommendedName>
</protein>
<evidence type="ECO:0000256" key="1">
    <source>
        <dbReference type="ARBA" id="ARBA00022908"/>
    </source>
</evidence>
<evidence type="ECO:0000259" key="8">
    <source>
        <dbReference type="PROSITE" id="PS51736"/>
    </source>
</evidence>
<evidence type="ECO:0000313" key="10">
    <source>
        <dbReference type="EMBL" id="CAA9456249.1"/>
    </source>
</evidence>
<reference evidence="10" key="1">
    <citation type="submission" date="2020-02" db="EMBL/GenBank/DDBJ databases">
        <authorList>
            <person name="Meier V. D."/>
        </authorList>
    </citation>
    <scope>NUCLEOTIDE SEQUENCE</scope>
    <source>
        <strain evidence="10">AVDCRST_MAG25</strain>
    </source>
</reference>
<feature type="domain" description="Recombinase" evidence="9">
    <location>
        <begin position="201"/>
        <end position="300"/>
    </location>
</feature>
<dbReference type="PROSITE" id="PS51736">
    <property type="entry name" value="RECOMBINASES_3"/>
    <property type="match status" value="1"/>
</dbReference>
<dbReference type="InterPro" id="IPR050639">
    <property type="entry name" value="SSR_resolvase"/>
</dbReference>
<dbReference type="Gene3D" id="3.90.1750.20">
    <property type="entry name" value="Putative Large Serine Recombinase, Chain B, Domain 2"/>
    <property type="match status" value="1"/>
</dbReference>
<dbReference type="CDD" id="cd00338">
    <property type="entry name" value="Ser_Recombinase"/>
    <property type="match status" value="1"/>
</dbReference>
<feature type="region of interest" description="Disordered" evidence="7">
    <location>
        <begin position="601"/>
        <end position="627"/>
    </location>
</feature>
<dbReference type="InterPro" id="IPR036162">
    <property type="entry name" value="Resolvase-like_N_sf"/>
</dbReference>
<gene>
    <name evidence="10" type="ORF">AVDCRST_MAG25-150</name>
</gene>
<accession>A0A6J4R3K1</accession>
<dbReference type="Pfam" id="PF00239">
    <property type="entry name" value="Resolvase"/>
    <property type="match status" value="1"/>
</dbReference>
<dbReference type="InterPro" id="IPR011109">
    <property type="entry name" value="DNA_bind_recombinase_dom"/>
</dbReference>
<proteinExistence type="predicted"/>
<dbReference type="InterPro" id="IPR025827">
    <property type="entry name" value="Zn_ribbon_recom_dom"/>
</dbReference>
<feature type="active site" description="O-(5'-phospho-DNA)-serine intermediate" evidence="4 5">
    <location>
        <position position="52"/>
    </location>
</feature>
<evidence type="ECO:0000259" key="9">
    <source>
        <dbReference type="PROSITE" id="PS51737"/>
    </source>
</evidence>
<keyword evidence="2" id="KW-0238">DNA-binding</keyword>
<dbReference type="GO" id="GO:0000150">
    <property type="term" value="F:DNA strand exchange activity"/>
    <property type="evidence" value="ECO:0007669"/>
    <property type="project" value="InterPro"/>
</dbReference>
<organism evidence="10">
    <name type="scientific">uncultured Rubrobacteraceae bacterium</name>
    <dbReference type="NCBI Taxonomy" id="349277"/>
    <lineage>
        <taxon>Bacteria</taxon>
        <taxon>Bacillati</taxon>
        <taxon>Actinomycetota</taxon>
        <taxon>Rubrobacteria</taxon>
        <taxon>Rubrobacterales</taxon>
        <taxon>Rubrobacteraceae</taxon>
        <taxon>environmental samples</taxon>
    </lineage>
</organism>
<dbReference type="PANTHER" id="PTHR30461">
    <property type="entry name" value="DNA-INVERTASE FROM LAMBDOID PROPHAGE"/>
    <property type="match status" value="1"/>
</dbReference>
<dbReference type="PROSITE" id="PS51737">
    <property type="entry name" value="RECOMBINASE_DNA_BIND"/>
    <property type="match status" value="1"/>
</dbReference>
<dbReference type="Pfam" id="PF07508">
    <property type="entry name" value="Recombinase"/>
    <property type="match status" value="1"/>
</dbReference>
<evidence type="ECO:0000256" key="4">
    <source>
        <dbReference type="PIRSR" id="PIRSR606118-50"/>
    </source>
</evidence>
<dbReference type="InterPro" id="IPR006119">
    <property type="entry name" value="Resolv_N"/>
</dbReference>
<keyword evidence="6" id="KW-0175">Coiled coil</keyword>
<evidence type="ECO:0000256" key="6">
    <source>
        <dbReference type="SAM" id="Coils"/>
    </source>
</evidence>
<feature type="domain" description="Resolvase/invertase-type recombinase catalytic" evidence="8">
    <location>
        <begin position="44"/>
        <end position="192"/>
    </location>
</feature>
<keyword evidence="3" id="KW-0233">DNA recombination</keyword>
<dbReference type="Pfam" id="PF13408">
    <property type="entry name" value="Zn_ribbon_recom"/>
    <property type="match status" value="1"/>
</dbReference>
<dbReference type="SUPFAM" id="SSF53041">
    <property type="entry name" value="Resolvase-like"/>
    <property type="match status" value="1"/>
</dbReference>
<evidence type="ECO:0008006" key="11">
    <source>
        <dbReference type="Google" id="ProtNLM"/>
    </source>
</evidence>
<evidence type="ECO:0000256" key="2">
    <source>
        <dbReference type="ARBA" id="ARBA00023125"/>
    </source>
</evidence>
<dbReference type="GO" id="GO:0003677">
    <property type="term" value="F:DNA binding"/>
    <property type="evidence" value="ECO:0007669"/>
    <property type="project" value="UniProtKB-KW"/>
</dbReference>